<name>A0ACB9AJ87_CICIN</name>
<reference evidence="2" key="1">
    <citation type="journal article" date="2022" name="Mol. Ecol. Resour.">
        <title>The genomes of chicory, endive, great burdock and yacon provide insights into Asteraceae palaeo-polyploidization history and plant inulin production.</title>
        <authorList>
            <person name="Fan W."/>
            <person name="Wang S."/>
            <person name="Wang H."/>
            <person name="Wang A."/>
            <person name="Jiang F."/>
            <person name="Liu H."/>
            <person name="Zhao H."/>
            <person name="Xu D."/>
            <person name="Zhang Y."/>
        </authorList>
    </citation>
    <scope>NUCLEOTIDE SEQUENCE [LARGE SCALE GENOMIC DNA]</scope>
    <source>
        <strain evidence="2">cv. Punajuju</strain>
    </source>
</reference>
<evidence type="ECO:0000313" key="2">
    <source>
        <dbReference type="Proteomes" id="UP001055811"/>
    </source>
</evidence>
<sequence length="120" mass="13395">MDEVDMGIVGADWFVKSGVAVCGCVSELVNFNLKSQTRVQKPLVSPGEKLISPSTCSNQATKRQKLEIGYLPGRTATKEKMQSEKQGYFTLEEWRKGFKALRVDTVTKLKKALPDLEKEV</sequence>
<dbReference type="EMBL" id="CM042015">
    <property type="protein sequence ID" value="KAI3709689.1"/>
    <property type="molecule type" value="Genomic_DNA"/>
</dbReference>
<evidence type="ECO:0000313" key="1">
    <source>
        <dbReference type="EMBL" id="KAI3709689.1"/>
    </source>
</evidence>
<keyword evidence="2" id="KW-1185">Reference proteome</keyword>
<organism evidence="1 2">
    <name type="scientific">Cichorium intybus</name>
    <name type="common">Chicory</name>
    <dbReference type="NCBI Taxonomy" id="13427"/>
    <lineage>
        <taxon>Eukaryota</taxon>
        <taxon>Viridiplantae</taxon>
        <taxon>Streptophyta</taxon>
        <taxon>Embryophyta</taxon>
        <taxon>Tracheophyta</taxon>
        <taxon>Spermatophyta</taxon>
        <taxon>Magnoliopsida</taxon>
        <taxon>eudicotyledons</taxon>
        <taxon>Gunneridae</taxon>
        <taxon>Pentapetalae</taxon>
        <taxon>asterids</taxon>
        <taxon>campanulids</taxon>
        <taxon>Asterales</taxon>
        <taxon>Asteraceae</taxon>
        <taxon>Cichorioideae</taxon>
        <taxon>Cichorieae</taxon>
        <taxon>Cichoriinae</taxon>
        <taxon>Cichorium</taxon>
    </lineage>
</organism>
<accession>A0ACB9AJ87</accession>
<proteinExistence type="predicted"/>
<comment type="caution">
    <text evidence="1">The sequence shown here is derived from an EMBL/GenBank/DDBJ whole genome shotgun (WGS) entry which is preliminary data.</text>
</comment>
<protein>
    <submittedName>
        <fullName evidence="1">Uncharacterized protein</fullName>
    </submittedName>
</protein>
<reference evidence="1 2" key="2">
    <citation type="journal article" date="2022" name="Mol. Ecol. Resour.">
        <title>The genomes of chicory, endive, great burdock and yacon provide insights into Asteraceae paleo-polyploidization history and plant inulin production.</title>
        <authorList>
            <person name="Fan W."/>
            <person name="Wang S."/>
            <person name="Wang H."/>
            <person name="Wang A."/>
            <person name="Jiang F."/>
            <person name="Liu H."/>
            <person name="Zhao H."/>
            <person name="Xu D."/>
            <person name="Zhang Y."/>
        </authorList>
    </citation>
    <scope>NUCLEOTIDE SEQUENCE [LARGE SCALE GENOMIC DNA]</scope>
    <source>
        <strain evidence="2">cv. Punajuju</strain>
        <tissue evidence="1">Leaves</tissue>
    </source>
</reference>
<dbReference type="Proteomes" id="UP001055811">
    <property type="component" value="Linkage Group LG07"/>
</dbReference>
<gene>
    <name evidence="1" type="ORF">L2E82_39455</name>
</gene>